<evidence type="ECO:0000313" key="3">
    <source>
        <dbReference type="Proteomes" id="UP001225356"/>
    </source>
</evidence>
<name>A0ABT9QVL4_9ACTN</name>
<sequence length="67" mass="7560">MNVTQAYTLHRQKHAEMIAEAEARRATPKHSGASRLWAARTLHRLADRINPEPSRGHRPASRVPRAA</sequence>
<organism evidence="2 3">
    <name type="scientific">Streptosporangium lutulentum</name>
    <dbReference type="NCBI Taxonomy" id="1461250"/>
    <lineage>
        <taxon>Bacteria</taxon>
        <taxon>Bacillati</taxon>
        <taxon>Actinomycetota</taxon>
        <taxon>Actinomycetes</taxon>
        <taxon>Streptosporangiales</taxon>
        <taxon>Streptosporangiaceae</taxon>
        <taxon>Streptosporangium</taxon>
    </lineage>
</organism>
<dbReference type="Proteomes" id="UP001225356">
    <property type="component" value="Unassembled WGS sequence"/>
</dbReference>
<gene>
    <name evidence="2" type="ORF">J2853_009180</name>
</gene>
<dbReference type="RefSeq" id="WP_307568101.1">
    <property type="nucleotide sequence ID" value="NZ_JAUSQU010000001.1"/>
</dbReference>
<reference evidence="2 3" key="1">
    <citation type="submission" date="2023-07" db="EMBL/GenBank/DDBJ databases">
        <title>Sequencing the genomes of 1000 actinobacteria strains.</title>
        <authorList>
            <person name="Klenk H.-P."/>
        </authorList>
    </citation>
    <scope>NUCLEOTIDE SEQUENCE [LARGE SCALE GENOMIC DNA]</scope>
    <source>
        <strain evidence="2 3">DSM 46740</strain>
    </source>
</reference>
<protein>
    <submittedName>
        <fullName evidence="2">Uncharacterized protein</fullName>
    </submittedName>
</protein>
<accession>A0ABT9QVL4</accession>
<comment type="caution">
    <text evidence="2">The sequence shown here is derived from an EMBL/GenBank/DDBJ whole genome shotgun (WGS) entry which is preliminary data.</text>
</comment>
<keyword evidence="3" id="KW-1185">Reference proteome</keyword>
<evidence type="ECO:0000256" key="1">
    <source>
        <dbReference type="SAM" id="MobiDB-lite"/>
    </source>
</evidence>
<proteinExistence type="predicted"/>
<dbReference type="EMBL" id="JAUSQU010000001">
    <property type="protein sequence ID" value="MDP9849969.1"/>
    <property type="molecule type" value="Genomic_DNA"/>
</dbReference>
<feature type="region of interest" description="Disordered" evidence="1">
    <location>
        <begin position="47"/>
        <end position="67"/>
    </location>
</feature>
<evidence type="ECO:0000313" key="2">
    <source>
        <dbReference type="EMBL" id="MDP9849969.1"/>
    </source>
</evidence>